<dbReference type="AlphaFoldDB" id="A0A0C9TMQ1"/>
<proteinExistence type="predicted"/>
<dbReference type="InterPro" id="IPR011600">
    <property type="entry name" value="Pept_C14_caspase"/>
</dbReference>
<dbReference type="HOGENOM" id="CLU_111232_0_0_1"/>
<feature type="region of interest" description="Disordered" evidence="1">
    <location>
        <begin position="1"/>
        <end position="23"/>
    </location>
</feature>
<dbReference type="OrthoDB" id="3223806at2759"/>
<name>A0A0C9TMQ1_PAXIN</name>
<evidence type="ECO:0000313" key="4">
    <source>
        <dbReference type="Proteomes" id="UP000053647"/>
    </source>
</evidence>
<evidence type="ECO:0000256" key="1">
    <source>
        <dbReference type="SAM" id="MobiDB-lite"/>
    </source>
</evidence>
<dbReference type="Proteomes" id="UP000053647">
    <property type="component" value="Unassembled WGS sequence"/>
</dbReference>
<dbReference type="EMBL" id="KN819372">
    <property type="protein sequence ID" value="KIJ11868.1"/>
    <property type="molecule type" value="Genomic_DNA"/>
</dbReference>
<feature type="domain" description="Peptidase C14 caspase" evidence="2">
    <location>
        <begin position="62"/>
        <end position="115"/>
    </location>
</feature>
<dbReference type="Gene3D" id="3.40.50.1460">
    <property type="match status" value="1"/>
</dbReference>
<accession>A0A0C9TMQ1</accession>
<sequence length="199" mass="22620">MCNDPELQGPEGERSPRRHRESRPRLAFMKSVARASLIQRTLSPISMFKCDGKCERPLAEGKDRAHVISLSACKDNEAAFDDDHENGTVTKFFVDHLRENPQLTLLQLLTIIRLKRVNGISEAPQELDMQTKVVPLRDTNDPGTRDNVRPARRNTELDVRTLEEFLRVTRKGGGGSVSTSKKPRYTSHYRLDLNELVDL</sequence>
<dbReference type="GO" id="GO:0004197">
    <property type="term" value="F:cysteine-type endopeptidase activity"/>
    <property type="evidence" value="ECO:0007669"/>
    <property type="project" value="InterPro"/>
</dbReference>
<reference evidence="4" key="2">
    <citation type="submission" date="2015-01" db="EMBL/GenBank/DDBJ databases">
        <title>Evolutionary Origins and Diversification of the Mycorrhizal Mutualists.</title>
        <authorList>
            <consortium name="DOE Joint Genome Institute"/>
            <consortium name="Mycorrhizal Genomics Consortium"/>
            <person name="Kohler A."/>
            <person name="Kuo A."/>
            <person name="Nagy L.G."/>
            <person name="Floudas D."/>
            <person name="Copeland A."/>
            <person name="Barry K.W."/>
            <person name="Cichocki N."/>
            <person name="Veneault-Fourrey C."/>
            <person name="LaButti K."/>
            <person name="Lindquist E.A."/>
            <person name="Lipzen A."/>
            <person name="Lundell T."/>
            <person name="Morin E."/>
            <person name="Murat C."/>
            <person name="Riley R."/>
            <person name="Ohm R."/>
            <person name="Sun H."/>
            <person name="Tunlid A."/>
            <person name="Henrissat B."/>
            <person name="Grigoriev I.V."/>
            <person name="Hibbett D.S."/>
            <person name="Martin F."/>
        </authorList>
    </citation>
    <scope>NUCLEOTIDE SEQUENCE [LARGE SCALE GENOMIC DNA]</scope>
    <source>
        <strain evidence="4">ATCC 200175</strain>
    </source>
</reference>
<keyword evidence="4" id="KW-1185">Reference proteome</keyword>
<gene>
    <name evidence="3" type="ORF">PAXINDRAFT_157162</name>
</gene>
<evidence type="ECO:0000259" key="2">
    <source>
        <dbReference type="Pfam" id="PF00656"/>
    </source>
</evidence>
<reference evidence="3 4" key="1">
    <citation type="submission" date="2014-06" db="EMBL/GenBank/DDBJ databases">
        <authorList>
            <consortium name="DOE Joint Genome Institute"/>
            <person name="Kuo A."/>
            <person name="Kohler A."/>
            <person name="Nagy L.G."/>
            <person name="Floudas D."/>
            <person name="Copeland A."/>
            <person name="Barry K.W."/>
            <person name="Cichocki N."/>
            <person name="Veneault-Fourrey C."/>
            <person name="LaButti K."/>
            <person name="Lindquist E.A."/>
            <person name="Lipzen A."/>
            <person name="Lundell T."/>
            <person name="Morin E."/>
            <person name="Murat C."/>
            <person name="Sun H."/>
            <person name="Tunlid A."/>
            <person name="Henrissat B."/>
            <person name="Grigoriev I.V."/>
            <person name="Hibbett D.S."/>
            <person name="Martin F."/>
            <person name="Nordberg H.P."/>
            <person name="Cantor M.N."/>
            <person name="Hua S.X."/>
        </authorList>
    </citation>
    <scope>NUCLEOTIDE SEQUENCE [LARGE SCALE GENOMIC DNA]</scope>
    <source>
        <strain evidence="3 4">ATCC 200175</strain>
    </source>
</reference>
<organism evidence="3 4">
    <name type="scientific">Paxillus involutus ATCC 200175</name>
    <dbReference type="NCBI Taxonomy" id="664439"/>
    <lineage>
        <taxon>Eukaryota</taxon>
        <taxon>Fungi</taxon>
        <taxon>Dikarya</taxon>
        <taxon>Basidiomycota</taxon>
        <taxon>Agaricomycotina</taxon>
        <taxon>Agaricomycetes</taxon>
        <taxon>Agaricomycetidae</taxon>
        <taxon>Boletales</taxon>
        <taxon>Paxilineae</taxon>
        <taxon>Paxillaceae</taxon>
        <taxon>Paxillus</taxon>
    </lineage>
</organism>
<dbReference type="GO" id="GO:0006508">
    <property type="term" value="P:proteolysis"/>
    <property type="evidence" value="ECO:0007669"/>
    <property type="project" value="InterPro"/>
</dbReference>
<dbReference type="Pfam" id="PF00656">
    <property type="entry name" value="Peptidase_C14"/>
    <property type="match status" value="1"/>
</dbReference>
<protein>
    <recommendedName>
        <fullName evidence="2">Peptidase C14 caspase domain-containing protein</fullName>
    </recommendedName>
</protein>
<evidence type="ECO:0000313" key="3">
    <source>
        <dbReference type="EMBL" id="KIJ11868.1"/>
    </source>
</evidence>